<keyword evidence="12 16" id="KW-0472">Membrane</keyword>
<dbReference type="PANTHER" id="PTHR45627:SF1">
    <property type="entry name" value="ADENYLATE CYCLASE TYPE 8"/>
    <property type="match status" value="1"/>
</dbReference>
<dbReference type="InterPro" id="IPR009398">
    <property type="entry name" value="Adcy_conserved_dom"/>
</dbReference>
<sequence>MRSQVDLNMRIGIHSGSVLCGVLGLRKWQFDIWSYDVILANHMESGGIPGRVHISEATYQCLNGAYEVEVGNGHERDSYLKDHGIKTYLIKQVEPIRTRKRITSRPSIFSNKIWPEEESPSAVSSPRTPIPSTLLSICSIFSNKIWPEEESPSAVSSPRTPMTPVMPPPSRERSDSGIQHSTVDEENATDWTPEIPFENLHHSDLDDDADSINFPLNKNDTYRDTKKSSTMEEVDEIIDHNIEIESNKRMRNANVNNWSLRFKDTDTEHQFSQIREDMFKSNMLCCFVIWIFIVLTHVAIIPLSTVIVICLIVVTILLSATSVLVMAEEFHQLPAALQNISKTLVHHRTSRTAFICGVIILMSLGSLMSLILTPPELYTPSEENTTGATQTLTLASYLQADAAVATNDSASAAINLETRSEEIILNLILTANIQHNVTINRERLDDENCLEICVRNNCTEECIRYFIDVIGWENILKYANQSSLEGTAVGSVNNFNINNFIDNTNGSEPNLIVNNNIFVNNLPKNNQSVNISNRIIRRNSRRRKRSISYGNSNFTLVKTTNEIGKSTGEDLQVISDDDDDSTSVRAAAKSDITTNVDPIYSQCIHPEYFVFSWVMCLIALATALKLYYMIKTFLALLMVGIYTILIMLPYQQVFSDLKYRDPDVDPIPLSAQMLILLFILLVMVAYHARLVEVTSRLDFLWKQQAQKELQEMQEIRHFNAQLLKNILPDHVARHFLCSDRNSDELYSQYRDEVGVLFASIPNFSDFYSEVVNKGMECIRVLNEIIADFDQLLDEERFSNIEKIKTVSATATYMAASGLNPSHEDFSKTESPEHLCALVDFAIAMKQRLDDINTHSFNSFGLRVGVSCGPLVCGVIGARKPVFDIWGNTVNEASRMDSTGLIGQIQVPKYTAQLLGVRGYEVKYRGLIEVKGKGEMETYFVIGRRSGRPPTFQRQPSQCNSLAAVVYAVAQTRKKQSNTPGSAALGRAKSQQTTFQRQPSQCNSLAAVVYAVAQTRKKQSNTPGSAALGRAKSQQKNESSRRAFRSMRLTQRPQSNPVRRNTTRAHHRNMHARSQPNMRQLGSVNQIENYKSSKPTDKDTASNHLPRAAVSQSAPHTPVSTPGHQGHRLQPPTARRRLPIRTPHPRLDAGPRRMHAVQIRTATVIGTGGQFEEQKPIAEREDDRSLSPSGKMIDLQNRRSEKNSPYLNDKKSETMDGNYENVIKTARNTLFVPVHSPKDLSKRETKFFLKSPLVRRDAMKIQVESPKSDKLARVDGGTDV</sequence>
<evidence type="ECO:0000313" key="19">
    <source>
        <dbReference type="Proteomes" id="UP001458880"/>
    </source>
</evidence>
<dbReference type="CDD" id="cd07302">
    <property type="entry name" value="CHD"/>
    <property type="match status" value="2"/>
</dbReference>
<accession>A0AAW1K582</accession>
<dbReference type="InterPro" id="IPR029787">
    <property type="entry name" value="Nucleotide_cyclase"/>
</dbReference>
<feature type="transmembrane region" description="Helical" evidence="16">
    <location>
        <begin position="633"/>
        <end position="650"/>
    </location>
</feature>
<comment type="cofactor">
    <cofactor evidence="2">
        <name>Mg(2+)</name>
        <dbReference type="ChEBI" id="CHEBI:18420"/>
    </cofactor>
</comment>
<evidence type="ECO:0000256" key="6">
    <source>
        <dbReference type="ARBA" id="ARBA00022723"/>
    </source>
</evidence>
<feature type="domain" description="Guanylate cyclase" evidence="17">
    <location>
        <begin position="1"/>
        <end position="44"/>
    </location>
</feature>
<evidence type="ECO:0000259" key="17">
    <source>
        <dbReference type="PROSITE" id="PS50125"/>
    </source>
</evidence>
<evidence type="ECO:0000256" key="3">
    <source>
        <dbReference type="ARBA" id="ARBA00004141"/>
    </source>
</evidence>
<dbReference type="EMBL" id="JASPKY010000254">
    <property type="protein sequence ID" value="KAK9712969.1"/>
    <property type="molecule type" value="Genomic_DNA"/>
</dbReference>
<reference evidence="18 19" key="1">
    <citation type="journal article" date="2024" name="BMC Genomics">
        <title>De novo assembly and annotation of Popillia japonica's genome with initial clues to its potential as an invasive pest.</title>
        <authorList>
            <person name="Cucini C."/>
            <person name="Boschi S."/>
            <person name="Funari R."/>
            <person name="Cardaioli E."/>
            <person name="Iannotti N."/>
            <person name="Marturano G."/>
            <person name="Paoli F."/>
            <person name="Bruttini M."/>
            <person name="Carapelli A."/>
            <person name="Frati F."/>
            <person name="Nardi F."/>
        </authorList>
    </citation>
    <scope>NUCLEOTIDE SEQUENCE [LARGE SCALE GENOMIC DNA]</scope>
    <source>
        <strain evidence="18">DMR45628</strain>
    </source>
</reference>
<keyword evidence="7" id="KW-0547">Nucleotide-binding</keyword>
<feature type="compositionally biased region" description="Basic and acidic residues" evidence="15">
    <location>
        <begin position="1171"/>
        <end position="1184"/>
    </location>
</feature>
<feature type="compositionally biased region" description="Polar residues" evidence="15">
    <location>
        <begin position="1109"/>
        <end position="1122"/>
    </location>
</feature>
<keyword evidence="8" id="KW-0067">ATP-binding</keyword>
<dbReference type="PANTHER" id="PTHR45627">
    <property type="entry name" value="ADENYLATE CYCLASE TYPE 1"/>
    <property type="match status" value="1"/>
</dbReference>
<feature type="transmembrane region" description="Helical" evidence="16">
    <location>
        <begin position="670"/>
        <end position="688"/>
    </location>
</feature>
<proteinExistence type="inferred from homology"/>
<feature type="domain" description="Guanylate cyclase" evidence="17">
    <location>
        <begin position="754"/>
        <end position="896"/>
    </location>
</feature>
<feature type="transmembrane region" description="Helical" evidence="16">
    <location>
        <begin position="352"/>
        <end position="372"/>
    </location>
</feature>
<comment type="catalytic activity">
    <reaction evidence="1">
        <text>ATP = 3',5'-cyclic AMP + diphosphate</text>
        <dbReference type="Rhea" id="RHEA:15389"/>
        <dbReference type="ChEBI" id="CHEBI:30616"/>
        <dbReference type="ChEBI" id="CHEBI:33019"/>
        <dbReference type="ChEBI" id="CHEBI:58165"/>
        <dbReference type="EC" id="4.6.1.1"/>
    </reaction>
</comment>
<comment type="similarity">
    <text evidence="14">Belongs to the adenylyl cyclase class-4/guanylyl cyclase family.</text>
</comment>
<feature type="compositionally biased region" description="Polar residues" evidence="15">
    <location>
        <begin position="1047"/>
        <end position="1059"/>
    </location>
</feature>
<keyword evidence="10 16" id="KW-1133">Transmembrane helix</keyword>
<feature type="compositionally biased region" description="Low complexity" evidence="15">
    <location>
        <begin position="152"/>
        <end position="163"/>
    </location>
</feature>
<evidence type="ECO:0000313" key="18">
    <source>
        <dbReference type="EMBL" id="KAK9712969.1"/>
    </source>
</evidence>
<gene>
    <name evidence="18" type="ORF">QE152_g24619</name>
</gene>
<dbReference type="InterPro" id="IPR018297">
    <property type="entry name" value="A/G_cyclase_CS"/>
</dbReference>
<feature type="compositionally biased region" description="Basic and acidic residues" evidence="15">
    <location>
        <begin position="1195"/>
        <end position="1213"/>
    </location>
</feature>
<evidence type="ECO:0000256" key="12">
    <source>
        <dbReference type="ARBA" id="ARBA00023136"/>
    </source>
</evidence>
<dbReference type="GO" id="GO:0035556">
    <property type="term" value="P:intracellular signal transduction"/>
    <property type="evidence" value="ECO:0007669"/>
    <property type="project" value="InterPro"/>
</dbReference>
<evidence type="ECO:0000256" key="10">
    <source>
        <dbReference type="ARBA" id="ARBA00022989"/>
    </source>
</evidence>
<keyword evidence="11" id="KW-0115">cAMP biosynthesis</keyword>
<evidence type="ECO:0000256" key="5">
    <source>
        <dbReference type="ARBA" id="ARBA00022692"/>
    </source>
</evidence>
<feature type="region of interest" description="Disordered" evidence="15">
    <location>
        <begin position="149"/>
        <end position="191"/>
    </location>
</feature>
<evidence type="ECO:0000256" key="15">
    <source>
        <dbReference type="SAM" id="MobiDB-lite"/>
    </source>
</evidence>
<feature type="transmembrane region" description="Helical" evidence="16">
    <location>
        <begin position="281"/>
        <end position="300"/>
    </location>
</feature>
<evidence type="ECO:0000256" key="2">
    <source>
        <dbReference type="ARBA" id="ARBA00001946"/>
    </source>
</evidence>
<dbReference type="SUPFAM" id="SSF55073">
    <property type="entry name" value="Nucleotide cyclase"/>
    <property type="match status" value="2"/>
</dbReference>
<evidence type="ECO:0000256" key="13">
    <source>
        <dbReference type="ARBA" id="ARBA00023239"/>
    </source>
</evidence>
<evidence type="ECO:0000256" key="9">
    <source>
        <dbReference type="ARBA" id="ARBA00022842"/>
    </source>
</evidence>
<keyword evidence="6" id="KW-0479">Metal-binding</keyword>
<keyword evidence="5 16" id="KW-0812">Transmembrane</keyword>
<dbReference type="PROSITE" id="PS50125">
    <property type="entry name" value="GUANYLATE_CYCLASE_2"/>
    <property type="match status" value="2"/>
</dbReference>
<dbReference type="InterPro" id="IPR001054">
    <property type="entry name" value="A/G_cyclase"/>
</dbReference>
<dbReference type="GO" id="GO:0007189">
    <property type="term" value="P:adenylate cyclase-activating G protein-coupled receptor signaling pathway"/>
    <property type="evidence" value="ECO:0007669"/>
    <property type="project" value="TreeGrafter"/>
</dbReference>
<dbReference type="FunFam" id="3.30.70.1230:FF:000095">
    <property type="entry name" value="Adenylate cyclase, putative"/>
    <property type="match status" value="1"/>
</dbReference>
<dbReference type="GO" id="GO:0005886">
    <property type="term" value="C:plasma membrane"/>
    <property type="evidence" value="ECO:0007669"/>
    <property type="project" value="InterPro"/>
</dbReference>
<keyword evidence="13 14" id="KW-0456">Lyase</keyword>
<feature type="region of interest" description="Disordered" evidence="15">
    <location>
        <begin position="974"/>
        <end position="998"/>
    </location>
</feature>
<dbReference type="Pfam" id="PF06327">
    <property type="entry name" value="Adcy_cons_dom"/>
    <property type="match status" value="1"/>
</dbReference>
<name>A0AAW1K582_POPJA</name>
<feature type="transmembrane region" description="Helical" evidence="16">
    <location>
        <begin position="608"/>
        <end position="628"/>
    </location>
</feature>
<dbReference type="AlphaFoldDB" id="A0AAW1K582"/>
<keyword evidence="19" id="KW-1185">Reference proteome</keyword>
<feature type="compositionally biased region" description="Polar residues" evidence="15">
    <location>
        <begin position="988"/>
        <end position="998"/>
    </location>
</feature>
<evidence type="ECO:0000256" key="4">
    <source>
        <dbReference type="ARBA" id="ARBA00012201"/>
    </source>
</evidence>
<dbReference type="Gene3D" id="3.30.70.1230">
    <property type="entry name" value="Nucleotide cyclase"/>
    <property type="match status" value="2"/>
</dbReference>
<dbReference type="EC" id="4.6.1.1" evidence="4"/>
<evidence type="ECO:0000256" key="11">
    <source>
        <dbReference type="ARBA" id="ARBA00022998"/>
    </source>
</evidence>
<organism evidence="18 19">
    <name type="scientific">Popillia japonica</name>
    <name type="common">Japanese beetle</name>
    <dbReference type="NCBI Taxonomy" id="7064"/>
    <lineage>
        <taxon>Eukaryota</taxon>
        <taxon>Metazoa</taxon>
        <taxon>Ecdysozoa</taxon>
        <taxon>Arthropoda</taxon>
        <taxon>Hexapoda</taxon>
        <taxon>Insecta</taxon>
        <taxon>Pterygota</taxon>
        <taxon>Neoptera</taxon>
        <taxon>Endopterygota</taxon>
        <taxon>Coleoptera</taxon>
        <taxon>Polyphaga</taxon>
        <taxon>Scarabaeiformia</taxon>
        <taxon>Scarabaeidae</taxon>
        <taxon>Rutelinae</taxon>
        <taxon>Popillia</taxon>
    </lineage>
</organism>
<comment type="caution">
    <text evidence="18">The sequence shown here is derived from an EMBL/GenBank/DDBJ whole genome shotgun (WGS) entry which is preliminary data.</text>
</comment>
<dbReference type="Proteomes" id="UP001458880">
    <property type="component" value="Unassembled WGS sequence"/>
</dbReference>
<evidence type="ECO:0000256" key="7">
    <source>
        <dbReference type="ARBA" id="ARBA00022741"/>
    </source>
</evidence>
<dbReference type="SMART" id="SM00044">
    <property type="entry name" value="CYCc"/>
    <property type="match status" value="1"/>
</dbReference>
<keyword evidence="9" id="KW-0460">Magnesium</keyword>
<evidence type="ECO:0000256" key="14">
    <source>
        <dbReference type="RuleBase" id="RU000405"/>
    </source>
</evidence>
<evidence type="ECO:0000256" key="1">
    <source>
        <dbReference type="ARBA" id="ARBA00001593"/>
    </source>
</evidence>
<dbReference type="FunFam" id="3.30.70.1230:FF:000006">
    <property type="entry name" value="Adenylate cyclase"/>
    <property type="match status" value="1"/>
</dbReference>
<dbReference type="PROSITE" id="PS00452">
    <property type="entry name" value="GUANYLATE_CYCLASE_1"/>
    <property type="match status" value="1"/>
</dbReference>
<dbReference type="GO" id="GO:0046872">
    <property type="term" value="F:metal ion binding"/>
    <property type="evidence" value="ECO:0007669"/>
    <property type="project" value="UniProtKB-KW"/>
</dbReference>
<feature type="region of interest" description="Disordered" evidence="15">
    <location>
        <begin position="1015"/>
        <end position="1213"/>
    </location>
</feature>
<feature type="compositionally biased region" description="Basic residues" evidence="15">
    <location>
        <begin position="1060"/>
        <end position="1070"/>
    </location>
</feature>
<feature type="compositionally biased region" description="Polar residues" evidence="15">
    <location>
        <begin position="1071"/>
        <end position="1092"/>
    </location>
</feature>
<dbReference type="GO" id="GO:0005524">
    <property type="term" value="F:ATP binding"/>
    <property type="evidence" value="ECO:0007669"/>
    <property type="project" value="UniProtKB-KW"/>
</dbReference>
<dbReference type="GO" id="GO:0004016">
    <property type="term" value="F:adenylate cyclase activity"/>
    <property type="evidence" value="ECO:0007669"/>
    <property type="project" value="UniProtKB-EC"/>
</dbReference>
<feature type="transmembrane region" description="Helical" evidence="16">
    <location>
        <begin position="306"/>
        <end position="327"/>
    </location>
</feature>
<comment type="subcellular location">
    <subcellularLocation>
        <location evidence="3">Membrane</location>
        <topology evidence="3">Multi-pass membrane protein</topology>
    </subcellularLocation>
</comment>
<evidence type="ECO:0000256" key="8">
    <source>
        <dbReference type="ARBA" id="ARBA00022840"/>
    </source>
</evidence>
<protein>
    <recommendedName>
        <fullName evidence="4">adenylate cyclase</fullName>
        <ecNumber evidence="4">4.6.1.1</ecNumber>
    </recommendedName>
</protein>
<evidence type="ECO:0000256" key="16">
    <source>
        <dbReference type="SAM" id="Phobius"/>
    </source>
</evidence>
<dbReference type="Pfam" id="PF00211">
    <property type="entry name" value="Guanylate_cyc"/>
    <property type="match status" value="2"/>
</dbReference>
<dbReference type="GO" id="GO:0006171">
    <property type="term" value="P:cAMP biosynthetic process"/>
    <property type="evidence" value="ECO:0007669"/>
    <property type="project" value="UniProtKB-KW"/>
</dbReference>